<sequence length="87" mass="8903">MATLNIPSDKSHSALEHLSDHLQSGRNEPATRIAAARALGIAGGEEALDALMTFLRGHSMAPAEVRSAAMLAVGQVLSTVGKPSGAN</sequence>
<accession>A0ABD4YLL5</accession>
<dbReference type="InterPro" id="IPR004155">
    <property type="entry name" value="PBS_lyase_HEAT"/>
</dbReference>
<dbReference type="Proteomes" id="UP001160152">
    <property type="component" value="Unassembled WGS sequence"/>
</dbReference>
<evidence type="ECO:0000313" key="3">
    <source>
        <dbReference type="Proteomes" id="UP001160152"/>
    </source>
</evidence>
<feature type="compositionally biased region" description="Basic and acidic residues" evidence="1">
    <location>
        <begin position="9"/>
        <end position="20"/>
    </location>
</feature>
<dbReference type="AlphaFoldDB" id="A0ABD4YLL5"/>
<name>A0ABD4YLL5_9PSED</name>
<dbReference type="RefSeq" id="WP_280069722.1">
    <property type="nucleotide sequence ID" value="NZ_JAOCBV010000002.1"/>
</dbReference>
<feature type="region of interest" description="Disordered" evidence="1">
    <location>
        <begin position="1"/>
        <end position="28"/>
    </location>
</feature>
<gene>
    <name evidence="2" type="ORF">N5C70_27390</name>
</gene>
<reference evidence="2 3" key="1">
    <citation type="submission" date="2022-09" db="EMBL/GenBank/DDBJ databases">
        <title>Intensive care unit water sources are persistently colonized with multi-drug resistant bacteria and are the site of extensive horizontal gene transfer of antibiotic resistance genes.</title>
        <authorList>
            <person name="Diorio-Toth L."/>
        </authorList>
    </citation>
    <scope>NUCLEOTIDE SEQUENCE [LARGE SCALE GENOMIC DNA]</scope>
    <source>
        <strain evidence="2 3">GD03901</strain>
    </source>
</reference>
<evidence type="ECO:0000256" key="1">
    <source>
        <dbReference type="SAM" id="MobiDB-lite"/>
    </source>
</evidence>
<protein>
    <submittedName>
        <fullName evidence="2">HEAT repeat domain-containing protein</fullName>
    </submittedName>
</protein>
<dbReference type="InterPro" id="IPR011989">
    <property type="entry name" value="ARM-like"/>
</dbReference>
<comment type="caution">
    <text evidence="2">The sequence shown here is derived from an EMBL/GenBank/DDBJ whole genome shotgun (WGS) entry which is preliminary data.</text>
</comment>
<dbReference type="Gene3D" id="1.25.10.10">
    <property type="entry name" value="Leucine-rich Repeat Variant"/>
    <property type="match status" value="1"/>
</dbReference>
<dbReference type="Pfam" id="PF13646">
    <property type="entry name" value="HEAT_2"/>
    <property type="match status" value="1"/>
</dbReference>
<dbReference type="EMBL" id="JAOCBV010000002">
    <property type="protein sequence ID" value="MDH0760389.1"/>
    <property type="molecule type" value="Genomic_DNA"/>
</dbReference>
<evidence type="ECO:0000313" key="2">
    <source>
        <dbReference type="EMBL" id="MDH0760389.1"/>
    </source>
</evidence>
<dbReference type="SUPFAM" id="SSF48371">
    <property type="entry name" value="ARM repeat"/>
    <property type="match status" value="1"/>
</dbReference>
<dbReference type="InterPro" id="IPR016024">
    <property type="entry name" value="ARM-type_fold"/>
</dbReference>
<organism evidence="2 3">
    <name type="scientific">Pseudomonas juntendi</name>
    <dbReference type="NCBI Taxonomy" id="2666183"/>
    <lineage>
        <taxon>Bacteria</taxon>
        <taxon>Pseudomonadati</taxon>
        <taxon>Pseudomonadota</taxon>
        <taxon>Gammaproteobacteria</taxon>
        <taxon>Pseudomonadales</taxon>
        <taxon>Pseudomonadaceae</taxon>
        <taxon>Pseudomonas</taxon>
    </lineage>
</organism>
<proteinExistence type="predicted"/>
<dbReference type="SMART" id="SM00567">
    <property type="entry name" value="EZ_HEAT"/>
    <property type="match status" value="1"/>
</dbReference>